<reference evidence="1" key="1">
    <citation type="submission" date="2020-03" db="EMBL/GenBank/DDBJ databases">
        <title>The deep terrestrial virosphere.</title>
        <authorList>
            <person name="Holmfeldt K."/>
            <person name="Nilsson E."/>
            <person name="Simone D."/>
            <person name="Lopez-Fernandez M."/>
            <person name="Wu X."/>
            <person name="de Brujin I."/>
            <person name="Lundin D."/>
            <person name="Andersson A."/>
            <person name="Bertilsson S."/>
            <person name="Dopson M."/>
        </authorList>
    </citation>
    <scope>NUCLEOTIDE SEQUENCE</scope>
    <source>
        <strain evidence="1">MM415A02634</strain>
    </source>
</reference>
<dbReference type="EMBL" id="MT141972">
    <property type="protein sequence ID" value="QJA72706.1"/>
    <property type="molecule type" value="Genomic_DNA"/>
</dbReference>
<dbReference type="AlphaFoldDB" id="A0A6M3JRX3"/>
<gene>
    <name evidence="1" type="ORF">MM415A02634_0007</name>
</gene>
<sequence length="117" mass="13425">MIRWKTVREDRTSCYSPLGYARKYLVGKTVKAKKGTLGLMCFETHTDAAIFAFVHNLKVIKVRTKSRGKRPKHIAPGGFTLRYKANFDAFYRAPRRSMELRHPPSGTICYQSVEVLT</sequence>
<accession>A0A6M3JRX3</accession>
<name>A0A6M3JRX3_9ZZZZ</name>
<organism evidence="1">
    <name type="scientific">viral metagenome</name>
    <dbReference type="NCBI Taxonomy" id="1070528"/>
    <lineage>
        <taxon>unclassified sequences</taxon>
        <taxon>metagenomes</taxon>
        <taxon>organismal metagenomes</taxon>
    </lineage>
</organism>
<evidence type="ECO:0000313" key="1">
    <source>
        <dbReference type="EMBL" id="QJA72706.1"/>
    </source>
</evidence>
<proteinExistence type="predicted"/>
<protein>
    <submittedName>
        <fullName evidence="1">Uncharacterized protein</fullName>
    </submittedName>
</protein>